<dbReference type="GO" id="GO:0005886">
    <property type="term" value="C:plasma membrane"/>
    <property type="evidence" value="ECO:0007669"/>
    <property type="project" value="UniProtKB-SubCell"/>
</dbReference>
<dbReference type="CDD" id="cd02079">
    <property type="entry name" value="P-type_ATPase_HM"/>
    <property type="match status" value="1"/>
</dbReference>
<feature type="transmembrane region" description="Helical" evidence="15">
    <location>
        <begin position="251"/>
        <end position="273"/>
    </location>
</feature>
<dbReference type="NCBIfam" id="TIGR01494">
    <property type="entry name" value="ATPase_P-type"/>
    <property type="match status" value="1"/>
</dbReference>
<keyword evidence="12 15" id="KW-1133">Transmembrane helix</keyword>
<evidence type="ECO:0000256" key="14">
    <source>
        <dbReference type="ARBA" id="ARBA00023136"/>
    </source>
</evidence>
<dbReference type="PROSITE" id="PS00154">
    <property type="entry name" value="ATPASE_E1_E2"/>
    <property type="match status" value="1"/>
</dbReference>
<dbReference type="PROSITE" id="PS50846">
    <property type="entry name" value="HMA_2"/>
    <property type="match status" value="1"/>
</dbReference>
<reference evidence="18 19" key="1">
    <citation type="submission" date="2018-08" db="EMBL/GenBank/DDBJ databases">
        <title>Recombination of ecologically and evolutionarily significant loci maintains genetic cohesion in the Pseudomonas syringae species complex.</title>
        <authorList>
            <person name="Dillon M."/>
            <person name="Thakur S."/>
            <person name="Almeida R.N.D."/>
            <person name="Weir B.S."/>
            <person name="Guttman D.S."/>
        </authorList>
    </citation>
    <scope>NUCLEOTIDE SEQUENCE [LARGE SCALE GENOMIC DNA]</scope>
    <source>
        <strain evidence="18 19">ICMP 8636</strain>
    </source>
</reference>
<feature type="region of interest" description="Disordered" evidence="16">
    <location>
        <begin position="861"/>
        <end position="883"/>
    </location>
</feature>
<feature type="transmembrane region" description="Helical" evidence="15">
    <location>
        <begin position="820"/>
        <end position="842"/>
    </location>
</feature>
<dbReference type="EMBL" id="RBOA01000461">
    <property type="protein sequence ID" value="RML95429.1"/>
    <property type="molecule type" value="Genomic_DNA"/>
</dbReference>
<evidence type="ECO:0000256" key="15">
    <source>
        <dbReference type="RuleBase" id="RU362081"/>
    </source>
</evidence>
<feature type="transmembrane region" description="Helical" evidence="15">
    <location>
        <begin position="759"/>
        <end position="775"/>
    </location>
</feature>
<dbReference type="GO" id="GO:0005524">
    <property type="term" value="F:ATP binding"/>
    <property type="evidence" value="ECO:0007669"/>
    <property type="project" value="UniProtKB-UniRule"/>
</dbReference>
<feature type="transmembrane region" description="Helical" evidence="15">
    <location>
        <begin position="460"/>
        <end position="483"/>
    </location>
</feature>
<evidence type="ECO:0000256" key="5">
    <source>
        <dbReference type="ARBA" id="ARBA00022553"/>
    </source>
</evidence>
<dbReference type="InterPro" id="IPR036163">
    <property type="entry name" value="HMA_dom_sf"/>
</dbReference>
<evidence type="ECO:0000256" key="4">
    <source>
        <dbReference type="ARBA" id="ARBA00022475"/>
    </source>
</evidence>
<feature type="transmembrane region" description="Helical" evidence="15">
    <location>
        <begin position="279"/>
        <end position="297"/>
    </location>
</feature>
<name>A0A3M3A4K6_PSEA0</name>
<comment type="similarity">
    <text evidence="2 15">Belongs to the cation transport ATPase (P-type) (TC 3.A.3) family. Type IB subfamily.</text>
</comment>
<evidence type="ECO:0000256" key="16">
    <source>
        <dbReference type="SAM" id="MobiDB-lite"/>
    </source>
</evidence>
<dbReference type="Pfam" id="PF00403">
    <property type="entry name" value="HMA"/>
    <property type="match status" value="1"/>
</dbReference>
<dbReference type="InterPro" id="IPR023298">
    <property type="entry name" value="ATPase_P-typ_TM_dom_sf"/>
</dbReference>
<dbReference type="InterPro" id="IPR008250">
    <property type="entry name" value="ATPase_P-typ_transduc_dom_A_sf"/>
</dbReference>
<evidence type="ECO:0000256" key="12">
    <source>
        <dbReference type="ARBA" id="ARBA00022989"/>
    </source>
</evidence>
<dbReference type="PANTHER" id="PTHR43520:SF5">
    <property type="entry name" value="CATION-TRANSPORTING P-TYPE ATPASE-RELATED"/>
    <property type="match status" value="1"/>
</dbReference>
<dbReference type="GO" id="GO:0005507">
    <property type="term" value="F:copper ion binding"/>
    <property type="evidence" value="ECO:0007669"/>
    <property type="project" value="TreeGrafter"/>
</dbReference>
<dbReference type="Pfam" id="PF12156">
    <property type="entry name" value="ATPase-cat_bd"/>
    <property type="match status" value="1"/>
</dbReference>
<organism evidence="18 19">
    <name type="scientific">Pseudomonas amygdali pv. eriobotryae</name>
    <dbReference type="NCBI Taxonomy" id="129137"/>
    <lineage>
        <taxon>Bacteria</taxon>
        <taxon>Pseudomonadati</taxon>
        <taxon>Pseudomonadota</taxon>
        <taxon>Gammaproteobacteria</taxon>
        <taxon>Pseudomonadales</taxon>
        <taxon>Pseudomonadaceae</taxon>
        <taxon>Pseudomonas</taxon>
        <taxon>Pseudomonas amygdali</taxon>
    </lineage>
</organism>
<dbReference type="Gene3D" id="3.30.70.100">
    <property type="match status" value="1"/>
</dbReference>
<sequence length="883" mass="95571">MATLPRATPMRCYHCDLPVPAGSRFTTVVLGEPRELCCPGCQAVAEAIVASGLESYYRHRSEASANPESLPTQLIDELALYDRPEVQAPFVRHEGDLSEATLLVEGISCAACGWLIEKRLSRLPAVAEARMNLSTHRLHVRWRGDQLALSQLLSELHAIGYVAHPWQADRAAERLASENRLALRQLGVAGLLWFQAMMATMATWPEFNIDLSPQMHTILRWVALFLTTPIVFYSCAPFFRGALRDLRSRQLTMDVSVSLAIGAAYVAGIWTAVTGAGELHFDAVGMFALFLLAGRYLERRARERTAAATAQLVNLLPASCLRLGDDGQSQRIMLSELRLTDRILVRPGAVIPADGRILEGHSSIDESLLTGEYLPQVRSAGDAVTAGTLNVESPLTIAVSALGQETRLSAIVRLLERAQAQKPRLAQIADRAAQTFLLFSLMAAALIGVVWWQIDASRAFWIVLAMLVATCPCALSLATPTALTAATGTLHKLGLLLTRGHVLEGLNQIDTVIFDKTGTLTEGRLALHSIHPLRELDASRCLELAAALENRSEHPIARAFGRASRAAEEVHSTPGLGLEGRVDGKLLRIGQAPFVCAPSGTEPPVITDESGQWLLLGDAQGPLAWLVLDDRLRDDAGTLLQACKARGWKTLLLSGDSSPMVASVAQALGIDEARGGMHPDDKLEVLRQLQAQGRKVLMIGDGVNDVPVMAAADISVAMGSATDLAKTSADAVLLCNRLPVLIDALNLARRTRRVIIENLLWASLYNGLMLPFAALGWITPVWAAIGMSLSSLTVVLNALRLTRMPRPDVTTCPGGFMPALYIMIPAALLLVGVAIYVFFWAVDSGQYDDMEGPAHSILFDDPPSVDHARPEQQRPGADEKHDV</sequence>
<keyword evidence="5" id="KW-0597">Phosphoprotein</keyword>
<dbReference type="PRINTS" id="PR00119">
    <property type="entry name" value="CATATPASE"/>
</dbReference>
<dbReference type="GO" id="GO:0043682">
    <property type="term" value="F:P-type divalent copper transporter activity"/>
    <property type="evidence" value="ECO:0007669"/>
    <property type="project" value="TreeGrafter"/>
</dbReference>
<feature type="transmembrane region" description="Helical" evidence="15">
    <location>
        <begin position="781"/>
        <end position="799"/>
    </location>
</feature>
<dbReference type="Gene3D" id="3.40.1110.10">
    <property type="entry name" value="Calcium-transporting ATPase, cytoplasmic domain N"/>
    <property type="match status" value="1"/>
</dbReference>
<dbReference type="InterPro" id="IPR018303">
    <property type="entry name" value="ATPase_P-typ_P_site"/>
</dbReference>
<keyword evidence="9 15" id="KW-0067">ATP-binding</keyword>
<feature type="transmembrane region" description="Helical" evidence="15">
    <location>
        <begin position="432"/>
        <end position="454"/>
    </location>
</feature>
<keyword evidence="8 15" id="KW-0547">Nucleotide-binding</keyword>
<dbReference type="NCBIfam" id="TIGR01525">
    <property type="entry name" value="ATPase-IB_hvy"/>
    <property type="match status" value="1"/>
</dbReference>
<dbReference type="Pfam" id="PF03597">
    <property type="entry name" value="FixS"/>
    <property type="match status" value="1"/>
</dbReference>
<evidence type="ECO:0000256" key="10">
    <source>
        <dbReference type="ARBA" id="ARBA00022842"/>
    </source>
</evidence>
<dbReference type="NCBIfam" id="TIGR01512">
    <property type="entry name" value="ATPase-IB2_Cd"/>
    <property type="match status" value="1"/>
</dbReference>
<evidence type="ECO:0000313" key="19">
    <source>
        <dbReference type="Proteomes" id="UP000272627"/>
    </source>
</evidence>
<dbReference type="SUPFAM" id="SSF55008">
    <property type="entry name" value="HMA, heavy metal-associated domain"/>
    <property type="match status" value="1"/>
</dbReference>
<dbReference type="GO" id="GO:0016887">
    <property type="term" value="F:ATP hydrolysis activity"/>
    <property type="evidence" value="ECO:0007669"/>
    <property type="project" value="InterPro"/>
</dbReference>
<evidence type="ECO:0000256" key="2">
    <source>
        <dbReference type="ARBA" id="ARBA00006024"/>
    </source>
</evidence>
<feature type="compositionally biased region" description="Basic and acidic residues" evidence="16">
    <location>
        <begin position="864"/>
        <end position="883"/>
    </location>
</feature>
<dbReference type="Gene3D" id="2.70.150.10">
    <property type="entry name" value="Calcium-transporting ATPase, cytoplasmic transduction domain A"/>
    <property type="match status" value="1"/>
</dbReference>
<dbReference type="PANTHER" id="PTHR43520">
    <property type="entry name" value="ATP7, ISOFORM B"/>
    <property type="match status" value="1"/>
</dbReference>
<dbReference type="NCBIfam" id="TIGR00847">
    <property type="entry name" value="ccoS"/>
    <property type="match status" value="1"/>
</dbReference>
<dbReference type="Pfam" id="PF00702">
    <property type="entry name" value="Hydrolase"/>
    <property type="match status" value="1"/>
</dbReference>
<dbReference type="InterPro" id="IPR021993">
    <property type="entry name" value="ATPase-cat-bd"/>
</dbReference>
<dbReference type="InterPro" id="IPR036412">
    <property type="entry name" value="HAD-like_sf"/>
</dbReference>
<evidence type="ECO:0000256" key="6">
    <source>
        <dbReference type="ARBA" id="ARBA00022692"/>
    </source>
</evidence>
<dbReference type="InterPro" id="IPR027256">
    <property type="entry name" value="P-typ_ATPase_IB"/>
</dbReference>
<keyword evidence="6 15" id="KW-0812">Transmembrane</keyword>
<keyword evidence="7 15" id="KW-0479">Metal-binding</keyword>
<dbReference type="SUPFAM" id="SSF56784">
    <property type="entry name" value="HAD-like"/>
    <property type="match status" value="1"/>
</dbReference>
<evidence type="ECO:0000256" key="1">
    <source>
        <dbReference type="ARBA" id="ARBA00004651"/>
    </source>
</evidence>
<dbReference type="InterPro" id="IPR023299">
    <property type="entry name" value="ATPase_P-typ_cyto_dom_N"/>
</dbReference>
<evidence type="ECO:0000256" key="3">
    <source>
        <dbReference type="ARBA" id="ARBA00022448"/>
    </source>
</evidence>
<dbReference type="SUPFAM" id="SSF81653">
    <property type="entry name" value="Calcium ATPase, transduction domain A"/>
    <property type="match status" value="1"/>
</dbReference>
<evidence type="ECO:0000313" key="18">
    <source>
        <dbReference type="EMBL" id="RML95429.1"/>
    </source>
</evidence>
<dbReference type="SMR" id="A0A3M3A4K6"/>
<dbReference type="CDD" id="cd00371">
    <property type="entry name" value="HMA"/>
    <property type="match status" value="1"/>
</dbReference>
<dbReference type="PROSITE" id="PS01229">
    <property type="entry name" value="COF_2"/>
    <property type="match status" value="1"/>
</dbReference>
<feature type="domain" description="HMA" evidence="17">
    <location>
        <begin position="98"/>
        <end position="164"/>
    </location>
</feature>
<dbReference type="AlphaFoldDB" id="A0A3M3A4K6"/>
<dbReference type="Proteomes" id="UP000272627">
    <property type="component" value="Unassembled WGS sequence"/>
</dbReference>
<evidence type="ECO:0000256" key="9">
    <source>
        <dbReference type="ARBA" id="ARBA00022840"/>
    </source>
</evidence>
<gene>
    <name evidence="18" type="ORF">ALQ86_01202</name>
</gene>
<dbReference type="InterPro" id="IPR004714">
    <property type="entry name" value="Cyt_oxidase_maturation_cbb3"/>
</dbReference>
<comment type="caution">
    <text evidence="18">The sequence shown here is derived from an EMBL/GenBank/DDBJ whole genome shotgun (WGS) entry which is preliminary data.</text>
</comment>
<comment type="subcellular location">
    <subcellularLocation>
        <location evidence="1">Cell membrane</location>
        <topology evidence="1">Multi-pass membrane protein</topology>
    </subcellularLocation>
</comment>
<keyword evidence="14 15" id="KW-0472">Membrane</keyword>
<dbReference type="InterPro" id="IPR001757">
    <property type="entry name" value="P_typ_ATPase"/>
</dbReference>
<accession>A0A3M3A4K6</accession>
<dbReference type="GO" id="GO:0055070">
    <property type="term" value="P:copper ion homeostasis"/>
    <property type="evidence" value="ECO:0007669"/>
    <property type="project" value="TreeGrafter"/>
</dbReference>
<evidence type="ECO:0000256" key="13">
    <source>
        <dbReference type="ARBA" id="ARBA00023065"/>
    </source>
</evidence>
<dbReference type="NCBIfam" id="TIGR01511">
    <property type="entry name" value="ATPase-IB1_Cu"/>
    <property type="match status" value="1"/>
</dbReference>
<feature type="transmembrane region" description="Helical" evidence="15">
    <location>
        <begin position="218"/>
        <end position="239"/>
    </location>
</feature>
<proteinExistence type="inferred from homology"/>
<dbReference type="Pfam" id="PF00122">
    <property type="entry name" value="E1-E2_ATPase"/>
    <property type="match status" value="1"/>
</dbReference>
<dbReference type="FunFam" id="2.70.150.10:FF:000002">
    <property type="entry name" value="Copper-transporting ATPase 1, putative"/>
    <property type="match status" value="1"/>
</dbReference>
<dbReference type="SUPFAM" id="SSF81665">
    <property type="entry name" value="Calcium ATPase, transmembrane domain M"/>
    <property type="match status" value="1"/>
</dbReference>
<evidence type="ECO:0000256" key="8">
    <source>
        <dbReference type="ARBA" id="ARBA00022741"/>
    </source>
</evidence>
<dbReference type="RefSeq" id="WP_162492674.1">
    <property type="nucleotide sequence ID" value="NZ_BMZY01000002.1"/>
</dbReference>
<keyword evidence="10" id="KW-0460">Magnesium</keyword>
<keyword evidence="4 15" id="KW-1003">Cell membrane</keyword>
<evidence type="ECO:0000256" key="11">
    <source>
        <dbReference type="ARBA" id="ARBA00022967"/>
    </source>
</evidence>
<keyword evidence="13" id="KW-0406">Ion transport</keyword>
<evidence type="ECO:0000259" key="17">
    <source>
        <dbReference type="PROSITE" id="PS50846"/>
    </source>
</evidence>
<protein>
    <submittedName>
        <fullName evidence="18">Copper-translocating P-type ATPase</fullName>
    </submittedName>
</protein>
<evidence type="ECO:0000256" key="7">
    <source>
        <dbReference type="ARBA" id="ARBA00022723"/>
    </source>
</evidence>
<keyword evidence="11" id="KW-1278">Translocase</keyword>
<dbReference type="InterPro" id="IPR059000">
    <property type="entry name" value="ATPase_P-type_domA"/>
</dbReference>
<dbReference type="InterPro" id="IPR006121">
    <property type="entry name" value="HMA_dom"/>
</dbReference>
<dbReference type="Gene3D" id="3.40.50.1000">
    <property type="entry name" value="HAD superfamily/HAD-like"/>
    <property type="match status" value="1"/>
</dbReference>
<keyword evidence="3" id="KW-0813">Transport</keyword>
<dbReference type="InterPro" id="IPR023214">
    <property type="entry name" value="HAD_sf"/>
</dbReference>